<accession>A0A934PX96</accession>
<keyword evidence="2" id="KW-1185">Reference proteome</keyword>
<organism evidence="1 2">
    <name type="scientific">Ramlibacter algicola</name>
    <dbReference type="NCBI Taxonomy" id="2795217"/>
    <lineage>
        <taxon>Bacteria</taxon>
        <taxon>Pseudomonadati</taxon>
        <taxon>Pseudomonadota</taxon>
        <taxon>Betaproteobacteria</taxon>
        <taxon>Burkholderiales</taxon>
        <taxon>Comamonadaceae</taxon>
        <taxon>Ramlibacter</taxon>
    </lineage>
</organism>
<dbReference type="EMBL" id="JAEDAO010000001">
    <property type="protein sequence ID" value="MBK0391033.1"/>
    <property type="molecule type" value="Genomic_DNA"/>
</dbReference>
<comment type="caution">
    <text evidence="1">The sequence shown here is derived from an EMBL/GenBank/DDBJ whole genome shotgun (WGS) entry which is preliminary data.</text>
</comment>
<evidence type="ECO:0000313" key="2">
    <source>
        <dbReference type="Proteomes" id="UP000617041"/>
    </source>
</evidence>
<dbReference type="AlphaFoldDB" id="A0A934PX96"/>
<proteinExistence type="predicted"/>
<reference evidence="1" key="1">
    <citation type="submission" date="2020-12" db="EMBL/GenBank/DDBJ databases">
        <title>Ramlibacter sp. nov., isolated from a freshwater alga, Cryptomonas.</title>
        <authorList>
            <person name="Kim H.M."/>
            <person name="Jeon C.O."/>
        </authorList>
    </citation>
    <scope>NUCLEOTIDE SEQUENCE</scope>
    <source>
        <strain evidence="1">CrO1</strain>
    </source>
</reference>
<evidence type="ECO:0000313" key="1">
    <source>
        <dbReference type="EMBL" id="MBK0391033.1"/>
    </source>
</evidence>
<protein>
    <submittedName>
        <fullName evidence="1">Uncharacterized protein</fullName>
    </submittedName>
</protein>
<gene>
    <name evidence="1" type="ORF">I8E28_00390</name>
</gene>
<dbReference type="Proteomes" id="UP000617041">
    <property type="component" value="Unassembled WGS sequence"/>
</dbReference>
<name>A0A934PX96_9BURK</name>
<sequence>MRYIDKNGHCWETLDVLEDGTLKVRLEFASQPERSALFCMSPQEFEQLASRGNFRLVGRPGARRSSREAEGTLA</sequence>
<dbReference type="RefSeq" id="WP_200785881.1">
    <property type="nucleotide sequence ID" value="NZ_JAEDAO010000001.1"/>
</dbReference>